<accession>A0A7R9JE92</accession>
<name>A0A7R9JE92_TIMCA</name>
<sequence length="111" mass="12483">MERMTKGAVSFCHWSMDQINAVTGLEQTCSSSSLAQTAVTGLGKPYSFILQRFLEQLYSRKEVDALCSCHSAEIRICPGNQDVGKWPTRSHVFRRSEALVSHSWETEKEGK</sequence>
<evidence type="ECO:0000313" key="1">
    <source>
        <dbReference type="EMBL" id="CAD7577727.1"/>
    </source>
</evidence>
<proteinExistence type="predicted"/>
<dbReference type="AlphaFoldDB" id="A0A7R9JE92"/>
<dbReference type="EMBL" id="OE186060">
    <property type="protein sequence ID" value="CAD7577727.1"/>
    <property type="molecule type" value="Genomic_DNA"/>
</dbReference>
<gene>
    <name evidence="1" type="ORF">TCMB3V08_LOCUS10275</name>
</gene>
<protein>
    <submittedName>
        <fullName evidence="1">(California timema) hypothetical protein</fullName>
    </submittedName>
</protein>
<organism evidence="1">
    <name type="scientific">Timema californicum</name>
    <name type="common">California timema</name>
    <name type="synonym">Walking stick</name>
    <dbReference type="NCBI Taxonomy" id="61474"/>
    <lineage>
        <taxon>Eukaryota</taxon>
        <taxon>Metazoa</taxon>
        <taxon>Ecdysozoa</taxon>
        <taxon>Arthropoda</taxon>
        <taxon>Hexapoda</taxon>
        <taxon>Insecta</taxon>
        <taxon>Pterygota</taxon>
        <taxon>Neoptera</taxon>
        <taxon>Polyneoptera</taxon>
        <taxon>Phasmatodea</taxon>
        <taxon>Timematodea</taxon>
        <taxon>Timematoidea</taxon>
        <taxon>Timematidae</taxon>
        <taxon>Timema</taxon>
    </lineage>
</organism>
<reference evidence="1" key="1">
    <citation type="submission" date="2020-11" db="EMBL/GenBank/DDBJ databases">
        <authorList>
            <person name="Tran Van P."/>
        </authorList>
    </citation>
    <scope>NUCLEOTIDE SEQUENCE</scope>
</reference>